<name>A0A2P4XD62_9STRA</name>
<dbReference type="OrthoDB" id="124630at2759"/>
<dbReference type="EMBL" id="NCKW01011446">
    <property type="protein sequence ID" value="POM63486.1"/>
    <property type="molecule type" value="Genomic_DNA"/>
</dbReference>
<dbReference type="InterPro" id="IPR006912">
    <property type="entry name" value="Harbinger_derived_prot"/>
</dbReference>
<gene>
    <name evidence="1" type="ORF">PHPALM_21103</name>
</gene>
<sequence length="153" mass="17588">MPGSHNDINIIDRSHLFSALAKMQAPQCRFEINGNWYDFGYYLADYQSQRNFASYQEAARKDVERAFSVLRSRFSIVTGPARFWKKEYLTAIMKTCVILHNMIVEDERGCNLPFDYDGGAHVSPFRAFTADFVDLLVTEKFDALTDISNYATT</sequence>
<evidence type="ECO:0000313" key="1">
    <source>
        <dbReference type="EMBL" id="POM63486.1"/>
    </source>
</evidence>
<dbReference type="AlphaFoldDB" id="A0A2P4XD62"/>
<evidence type="ECO:0008006" key="3">
    <source>
        <dbReference type="Google" id="ProtNLM"/>
    </source>
</evidence>
<dbReference type="PANTHER" id="PTHR47150:SF5">
    <property type="entry name" value="OS07G0546750 PROTEIN"/>
    <property type="match status" value="1"/>
</dbReference>
<dbReference type="PANTHER" id="PTHR47150">
    <property type="entry name" value="OS12G0169200 PROTEIN"/>
    <property type="match status" value="1"/>
</dbReference>
<proteinExistence type="predicted"/>
<keyword evidence="2" id="KW-1185">Reference proteome</keyword>
<dbReference type="Pfam" id="PF04827">
    <property type="entry name" value="Plant_tran"/>
    <property type="match status" value="2"/>
</dbReference>
<dbReference type="Proteomes" id="UP000237271">
    <property type="component" value="Unassembled WGS sequence"/>
</dbReference>
<accession>A0A2P4XD62</accession>
<organism evidence="1 2">
    <name type="scientific">Phytophthora palmivora</name>
    <dbReference type="NCBI Taxonomy" id="4796"/>
    <lineage>
        <taxon>Eukaryota</taxon>
        <taxon>Sar</taxon>
        <taxon>Stramenopiles</taxon>
        <taxon>Oomycota</taxon>
        <taxon>Peronosporomycetes</taxon>
        <taxon>Peronosporales</taxon>
        <taxon>Peronosporaceae</taxon>
        <taxon>Phytophthora</taxon>
    </lineage>
</organism>
<reference evidence="1 2" key="1">
    <citation type="journal article" date="2017" name="Genome Biol. Evol.">
        <title>Phytophthora megakarya and P. palmivora, closely related causal agents of cacao black pod rot, underwent increases in genome sizes and gene numbers by different mechanisms.</title>
        <authorList>
            <person name="Ali S.S."/>
            <person name="Shao J."/>
            <person name="Lary D.J."/>
            <person name="Kronmiller B."/>
            <person name="Shen D."/>
            <person name="Strem M.D."/>
            <person name="Amoako-Attah I."/>
            <person name="Akrofi A.Y."/>
            <person name="Begoude B.A."/>
            <person name="Ten Hoopen G.M."/>
            <person name="Coulibaly K."/>
            <person name="Kebe B.I."/>
            <person name="Melnick R.L."/>
            <person name="Guiltinan M.J."/>
            <person name="Tyler B.M."/>
            <person name="Meinhardt L.W."/>
            <person name="Bailey B.A."/>
        </authorList>
    </citation>
    <scope>NUCLEOTIDE SEQUENCE [LARGE SCALE GENOMIC DNA]</scope>
    <source>
        <strain evidence="2">sbr112.9</strain>
    </source>
</reference>
<protein>
    <recommendedName>
        <fullName evidence="3">Nuclease HARBI1</fullName>
    </recommendedName>
</protein>
<evidence type="ECO:0000313" key="2">
    <source>
        <dbReference type="Proteomes" id="UP000237271"/>
    </source>
</evidence>
<comment type="caution">
    <text evidence="1">The sequence shown here is derived from an EMBL/GenBank/DDBJ whole genome shotgun (WGS) entry which is preliminary data.</text>
</comment>